<proteinExistence type="predicted"/>
<evidence type="ECO:0000313" key="3">
    <source>
        <dbReference type="Proteomes" id="UP000193307"/>
    </source>
</evidence>
<reference evidence="2 3" key="1">
    <citation type="submission" date="2017-03" db="EMBL/GenBank/DDBJ databases">
        <authorList>
            <person name="Afonso C.L."/>
            <person name="Miller P.J."/>
            <person name="Scott M.A."/>
            <person name="Spackman E."/>
            <person name="Goraichik I."/>
            <person name="Dimitrov K.M."/>
            <person name="Suarez D.L."/>
            <person name="Swayne D.E."/>
        </authorList>
    </citation>
    <scope>NUCLEOTIDE SEQUENCE [LARGE SCALE GENOMIC DNA]</scope>
    <source>
        <strain evidence="2 3">CECT 7971</strain>
    </source>
</reference>
<dbReference type="InterPro" id="IPR053136">
    <property type="entry name" value="UTP_pyrophosphatase-like"/>
</dbReference>
<evidence type="ECO:0000259" key="1">
    <source>
        <dbReference type="Pfam" id="PF01863"/>
    </source>
</evidence>
<gene>
    <name evidence="2" type="ORF">PAM7971_01579</name>
</gene>
<dbReference type="CDD" id="cd07344">
    <property type="entry name" value="M48_yhfN_like"/>
    <property type="match status" value="1"/>
</dbReference>
<protein>
    <recommendedName>
        <fullName evidence="1">YgjP-like metallopeptidase domain-containing protein</fullName>
    </recommendedName>
</protein>
<dbReference type="Gene3D" id="3.30.2010.10">
    <property type="entry name" value="Metalloproteases ('zincins'), catalytic domain"/>
    <property type="match status" value="1"/>
</dbReference>
<sequence>MAHSPADRRFAMDQAILDGDPPVAVLLRRSARARRLSLRVSRLDGRVTLSLPPRASERAALAFLHEKESWIRANLADVPQDRVAALGVAIPFLGQDRIVVAGTGRAARAEGDVLVVPSAAHMVGVRLEAFLKLQAKTRLRAASDKYAQALGTDYGRLTIRDTRSRWGSCTSDGNLMYSWRLVMAPAPVLDYVAAHEVAHRLEMNHSNRFWAHVERVCPEYATHRDWLRTEGQGLHAWRFKD</sequence>
<evidence type="ECO:0000313" key="2">
    <source>
        <dbReference type="EMBL" id="SLN36676.1"/>
    </source>
</evidence>
<accession>A0A1Y5SFS9</accession>
<dbReference type="PANTHER" id="PTHR30399">
    <property type="entry name" value="UNCHARACTERIZED PROTEIN YGJP"/>
    <property type="match status" value="1"/>
</dbReference>
<dbReference type="Pfam" id="PF01863">
    <property type="entry name" value="YgjP-like"/>
    <property type="match status" value="1"/>
</dbReference>
<organism evidence="2 3">
    <name type="scientific">Pacificibacter marinus</name>
    <dbReference type="NCBI Taxonomy" id="658057"/>
    <lineage>
        <taxon>Bacteria</taxon>
        <taxon>Pseudomonadati</taxon>
        <taxon>Pseudomonadota</taxon>
        <taxon>Alphaproteobacteria</taxon>
        <taxon>Rhodobacterales</taxon>
        <taxon>Roseobacteraceae</taxon>
        <taxon>Pacificibacter</taxon>
    </lineage>
</organism>
<feature type="domain" description="YgjP-like metallopeptidase" evidence="1">
    <location>
        <begin position="34"/>
        <end position="229"/>
    </location>
</feature>
<dbReference type="InterPro" id="IPR002725">
    <property type="entry name" value="YgjP-like_metallopeptidase"/>
</dbReference>
<dbReference type="Proteomes" id="UP000193307">
    <property type="component" value="Unassembled WGS sequence"/>
</dbReference>
<keyword evidence="3" id="KW-1185">Reference proteome</keyword>
<dbReference type="AlphaFoldDB" id="A0A1Y5SFS9"/>
<dbReference type="PANTHER" id="PTHR30399:SF1">
    <property type="entry name" value="UTP PYROPHOSPHATASE"/>
    <property type="match status" value="1"/>
</dbReference>
<dbReference type="STRING" id="658057.SAMN04488032_10327"/>
<name>A0A1Y5SFS9_9RHOB</name>
<dbReference type="EMBL" id="FWFW01000004">
    <property type="protein sequence ID" value="SLN36676.1"/>
    <property type="molecule type" value="Genomic_DNA"/>
</dbReference>